<dbReference type="Proteomes" id="UP001295469">
    <property type="component" value="Chromosome C03"/>
</dbReference>
<reference evidence="1" key="1">
    <citation type="submission" date="2021-01" db="EMBL/GenBank/DDBJ databases">
        <authorList>
            <consortium name="Genoscope - CEA"/>
            <person name="William W."/>
        </authorList>
    </citation>
    <scope>NUCLEOTIDE SEQUENCE</scope>
</reference>
<accession>A0A816ITM2</accession>
<organism evidence="1">
    <name type="scientific">Brassica napus</name>
    <name type="common">Rape</name>
    <dbReference type="NCBI Taxonomy" id="3708"/>
    <lineage>
        <taxon>Eukaryota</taxon>
        <taxon>Viridiplantae</taxon>
        <taxon>Streptophyta</taxon>
        <taxon>Embryophyta</taxon>
        <taxon>Tracheophyta</taxon>
        <taxon>Spermatophyta</taxon>
        <taxon>Magnoliopsida</taxon>
        <taxon>eudicotyledons</taxon>
        <taxon>Gunneridae</taxon>
        <taxon>Pentapetalae</taxon>
        <taxon>rosids</taxon>
        <taxon>malvids</taxon>
        <taxon>Brassicales</taxon>
        <taxon>Brassicaceae</taxon>
        <taxon>Brassiceae</taxon>
        <taxon>Brassica</taxon>
    </lineage>
</organism>
<proteinExistence type="predicted"/>
<evidence type="ECO:0000313" key="1">
    <source>
        <dbReference type="EMBL" id="CAF1711071.1"/>
    </source>
</evidence>
<protein>
    <submittedName>
        <fullName evidence="1">(rape) hypothetical protein</fullName>
    </submittedName>
</protein>
<gene>
    <name evidence="1" type="ORF">DARMORV10_C03P83550.1</name>
</gene>
<dbReference type="EMBL" id="HG994367">
    <property type="protein sequence ID" value="CAF1711071.1"/>
    <property type="molecule type" value="Genomic_DNA"/>
</dbReference>
<dbReference type="AlphaFoldDB" id="A0A816ITM2"/>
<name>A0A816ITM2_BRANA</name>
<sequence length="48" mass="5578">MSKPRESYELVLRWVVLDSLFFRSKTAFLGTCGKKEDNSALPKVLFRL</sequence>